<evidence type="ECO:0000313" key="3">
    <source>
        <dbReference type="EMBL" id="CDF29258.1"/>
    </source>
</evidence>
<keyword evidence="2" id="KW-0472">Membrane</keyword>
<gene>
    <name evidence="3" type="ORF">BN522_01110</name>
</gene>
<evidence type="ECO:0008006" key="4">
    <source>
        <dbReference type="Google" id="ProtNLM"/>
    </source>
</evidence>
<feature type="compositionally biased region" description="Gly residues" evidence="1">
    <location>
        <begin position="1755"/>
        <end position="1803"/>
    </location>
</feature>
<organism evidence="3">
    <name type="scientific">Methanobrevibacter smithii CAG:186</name>
    <dbReference type="NCBI Taxonomy" id="1263088"/>
    <lineage>
        <taxon>Archaea</taxon>
        <taxon>Methanobacteriati</taxon>
        <taxon>Methanobacteriota</taxon>
        <taxon>Methanomada group</taxon>
        <taxon>Methanobacteria</taxon>
        <taxon>Methanobacteriales</taxon>
        <taxon>Methanobacteriaceae</taxon>
        <taxon>Methanobrevibacter</taxon>
    </lineage>
</organism>
<dbReference type="SMART" id="SM00710">
    <property type="entry name" value="PbH1"/>
    <property type="match status" value="22"/>
</dbReference>
<dbReference type="EMBL" id="CBKP010000035">
    <property type="protein sequence ID" value="CDF29258.1"/>
    <property type="molecule type" value="Genomic_DNA"/>
</dbReference>
<evidence type="ECO:0000256" key="1">
    <source>
        <dbReference type="SAM" id="MobiDB-lite"/>
    </source>
</evidence>
<dbReference type="InterPro" id="IPR011050">
    <property type="entry name" value="Pectin_lyase_fold/virulence"/>
</dbReference>
<keyword evidence="2" id="KW-0812">Transmembrane</keyword>
<dbReference type="Gene3D" id="2.160.20.10">
    <property type="entry name" value="Single-stranded right-handed beta-helix, Pectin lyase-like"/>
    <property type="match status" value="3"/>
</dbReference>
<feature type="transmembrane region" description="Helical" evidence="2">
    <location>
        <begin position="1889"/>
        <end position="1907"/>
    </location>
</feature>
<evidence type="ECO:0000256" key="2">
    <source>
        <dbReference type="SAM" id="Phobius"/>
    </source>
</evidence>
<protein>
    <recommendedName>
        <fullName evidence="4">Adhesin-like protein</fullName>
    </recommendedName>
</protein>
<keyword evidence="2" id="KW-1133">Transmembrane helix</keyword>
<feature type="transmembrane region" description="Helical" evidence="2">
    <location>
        <begin position="37"/>
        <end position="57"/>
    </location>
</feature>
<dbReference type="Proteomes" id="UP000018189">
    <property type="component" value="Unassembled WGS sequence"/>
</dbReference>
<name>R7PTK0_METSM</name>
<feature type="compositionally biased region" description="Polar residues" evidence="1">
    <location>
        <begin position="1811"/>
        <end position="1821"/>
    </location>
</feature>
<proteinExistence type="predicted"/>
<dbReference type="SUPFAM" id="SSF51126">
    <property type="entry name" value="Pectin lyase-like"/>
    <property type="match status" value="3"/>
</dbReference>
<dbReference type="InterPro" id="IPR006626">
    <property type="entry name" value="PbH1"/>
</dbReference>
<feature type="transmembrane region" description="Helical" evidence="2">
    <location>
        <begin position="6"/>
        <end position="25"/>
    </location>
</feature>
<comment type="caution">
    <text evidence="3">The sequence shown here is derived from an EMBL/GenBank/DDBJ whole genome shotgun (WGS) entry which is preliminary data.</text>
</comment>
<reference evidence="3" key="1">
    <citation type="submission" date="2012-11" db="EMBL/GenBank/DDBJ databases">
        <title>Dependencies among metagenomic species, viruses, plasmids and units of genetic variation.</title>
        <authorList>
            <person name="Nielsen H.B."/>
            <person name="Almeida M."/>
            <person name="Juncker A.S."/>
            <person name="Rasmussen S."/>
            <person name="Li J."/>
            <person name="Sunagawa S."/>
            <person name="Plichta D."/>
            <person name="Gautier L."/>
            <person name="Le Chatelier E."/>
            <person name="Peletier E."/>
            <person name="Bonde I."/>
            <person name="Nielsen T."/>
            <person name="Manichanh C."/>
            <person name="Arumugam M."/>
            <person name="Batto J."/>
            <person name="Santos M.B.Q.D."/>
            <person name="Blom N."/>
            <person name="Borruel N."/>
            <person name="Burgdorf K.S."/>
            <person name="Boumezbeur F."/>
            <person name="Casellas F."/>
            <person name="Dore J."/>
            <person name="Guarner F."/>
            <person name="Hansen T."/>
            <person name="Hildebrand F."/>
            <person name="Kaas R.S."/>
            <person name="Kennedy S."/>
            <person name="Kristiansen K."/>
            <person name="Kultima J.R."/>
            <person name="Leonard P."/>
            <person name="Levenez F."/>
            <person name="Lund O."/>
            <person name="Moumen B."/>
            <person name="Le Paslier D."/>
            <person name="Pons N."/>
            <person name="Pedersen O."/>
            <person name="Prifti E."/>
            <person name="Qin J."/>
            <person name="Raes J."/>
            <person name="Tap J."/>
            <person name="Tims S."/>
            <person name="Ussery D.W."/>
            <person name="Yamada T."/>
            <person name="MetaHit consortium"/>
            <person name="Renault P."/>
            <person name="Sicheritz-Ponten T."/>
            <person name="Bork P."/>
            <person name="Wang J."/>
            <person name="Brunak S."/>
            <person name="Ehrlich S.D."/>
        </authorList>
    </citation>
    <scope>NUCLEOTIDE SEQUENCE [LARGE SCALE GENOMIC DNA]</scope>
</reference>
<sequence>MSDIYNIVNLKIYLFYFVGLYFYLINLNGGEIIKKEGILILVMFCCFILSLSTVSAIDDVNNSTIVFEQSVVNNSESNDLDIDNSNIVFSPIIGGKTIEITQNNYDDYFYKFDGQIKPDSGIVAGDILKIGNISDRGFVIDRQLTLMPLDNTSKISNGFIHLVKGSDGSTVSGLTINNTKGSLSINGIYVSQLHGIWITKSNNNTIMNNIIRIAYAAGVYAMPMGWSSYNRIIGNDMSTYFTCVMVMGQCHYNLISKNKLETLDYSDEIVSNLIYFNPFGHADYSGPALCVGNIISDNYLKAFCNGVMSIVLQLTYENHINTTIFNNTIIRGSYGINAFGDNFTAYNNSIIESSISVFAIGKNIRVMYNNVSGISQGNGILVTGEKGYSTIVAYNNVTYNNLYSAIAVSNYTEVFNNTITIKNYGVGISISDNCSNIHNNIIKVNHDDAITFIGSNNTISNNMIDTYAVGISISSTSNVIRYYDNHILNNVIRSESYGISIKGLVYRTKLLGNVIETNATIGIYKEITDELSNNESDNMVNGVIYDSTALVVNDDNFHKYFDENGYLNYTFDANKTKVIFFTFLSNKNVFITEKINIISNKQSNLLFNVTISLSGDASGSVIRDFNFYNMNKEAIVLNGVDDVSVSNNNITLMLKNKTQANSAISVFDVCNGIILKNNNIYVNSKAVYAYGISMPAYNPLRLNYNKGMSSGFKISGNTIIMIGTGVTEGIYADVLKESSIVSNNINIISDGATYGIASCNIIGSPHDLNISNNNIVVHSKDMAYLIELHKNYNVTFMNNYLYGNSTGIYGIGTYMSDNISIINNTFDIFGGNLSEITEIHDALGIGQGAVALIKFTNNTNITGNLIYANVETPIFVGNNTSVVELGVTYYVIDDNNYGIYFNDAINSKIIHNNDVLLLNNLTKGQDLSIDIPVNVTYYKENVSSIVNLILNSGSSSVNITNLVLFNSTITLNNISKVYIKNNNLTNSSISVVGGRGNYVINNMLSGENGGAFIKLVNTSSNHIFSNNITFNNLVDVIIIKNSKDNEFVYNNISGIANKVVNSVDSSYTEFNHNNLTISGVSIFGYYACNSAYDSIKYNDINIAGNSSVANQSAIFFTGKSSSNTVAHNNIFSYSLKGDDYAVIIMSSENLFNKVINNYLISGNGSKRANAAVYALYDLVKDNTPFAIYVAVGGSDISGDGSKERPYASLAFALAKSLNHCVIYLENGVFKGSDLIIDKNITILSINPGKVFVDANNSQLFTILANGTLTVNGLVIANGHNMVGGSLFINNGTLYINNSIICNSSAYFDNGDPDFVNKTVDDRGKEYWYTVDCKNTGLGGAILNYGNLFVNLTELSGNYAHRGGAIADFGKTVIESSLIRNNKGVHGGAIYTDSSKVFTINNTVFYRNVAILNLDHCMLEKYSTGWSIEEGVRYEHRSVCEVPLGAGGALFTKNTVLEISDSIFDHNNAYKGGAIGTISNYGEYSTYKPKASLYLTNCSFTNNVANSTIVGNNPNLNSYVYRNYGDGGVIYGTFNKFNLKDSAVRYNKAVINGGALSVQANDGRIDGCIITDNRAGNKGGALDISNNFLITNTIISNNSASYGGAISYSSYVYYGHTQNNLNIFNSTISNNLGLEAGGAFYLGSANVVVHNSNLVNNKAPRDATFSAFDKSHLYVDARYNYWESNGKKGVPDDSLFNLGDKIKFKPLIKSFINWTSVVVPNNPHGNGTATPGGNDKPASGPTVITKTNPIWYTGPQIGGHGEGTGSGPLGPGGGIPGPGSNLGPGGGGQYGPVGGSDYGNGTSQGGKPISNPGINGSSNANSLSQIDESNANKNLLTVGLTANVASLASVGGFASSDAGKSSSSSSSEDVKAYELDEEEVTKQLDNPKTIFTFIGLIIILIICLFIGYKRRKDKENE</sequence>
<dbReference type="InterPro" id="IPR012334">
    <property type="entry name" value="Pectin_lyas_fold"/>
</dbReference>
<feature type="region of interest" description="Disordered" evidence="1">
    <location>
        <begin position="1722"/>
        <end position="1821"/>
    </location>
</feature>
<accession>R7PTK0</accession>